<evidence type="ECO:0000259" key="18">
    <source>
        <dbReference type="PROSITE" id="PS50234"/>
    </source>
</evidence>
<keyword evidence="4" id="KW-0479">Metal-binding</keyword>
<evidence type="ECO:0000256" key="12">
    <source>
        <dbReference type="ARBA" id="ARBA00023157"/>
    </source>
</evidence>
<evidence type="ECO:0000256" key="5">
    <source>
        <dbReference type="ARBA" id="ARBA00022729"/>
    </source>
</evidence>
<dbReference type="GO" id="GO:0009897">
    <property type="term" value="C:external side of plasma membrane"/>
    <property type="evidence" value="ECO:0007669"/>
    <property type="project" value="TreeGrafter"/>
</dbReference>
<evidence type="ECO:0000256" key="16">
    <source>
        <dbReference type="RuleBase" id="RU003762"/>
    </source>
</evidence>
<dbReference type="InterPro" id="IPR013519">
    <property type="entry name" value="Int_alpha_beta-p"/>
</dbReference>
<dbReference type="InterPro" id="IPR000413">
    <property type="entry name" value="Integrin_alpha"/>
</dbReference>
<dbReference type="PROSITE" id="PS50234">
    <property type="entry name" value="VWFA"/>
    <property type="match status" value="1"/>
</dbReference>
<gene>
    <name evidence="20" type="primary">LOC113072650</name>
</gene>
<dbReference type="GO" id="GO:0033627">
    <property type="term" value="P:cell adhesion mediated by integrin"/>
    <property type="evidence" value="ECO:0007669"/>
    <property type="project" value="TreeGrafter"/>
</dbReference>
<dbReference type="SUPFAM" id="SSF69179">
    <property type="entry name" value="Integrin domains"/>
    <property type="match status" value="2"/>
</dbReference>
<feature type="domain" description="VWFA" evidence="18">
    <location>
        <begin position="174"/>
        <end position="346"/>
    </location>
</feature>
<evidence type="ECO:0000256" key="17">
    <source>
        <dbReference type="SAM" id="MobiDB-lite"/>
    </source>
</evidence>
<dbReference type="InterPro" id="IPR032695">
    <property type="entry name" value="Integrin_dom_sf"/>
</dbReference>
<keyword evidence="7" id="KW-0106">Calcium</keyword>
<evidence type="ECO:0000256" key="4">
    <source>
        <dbReference type="ARBA" id="ARBA00022723"/>
    </source>
</evidence>
<dbReference type="InterPro" id="IPR048633">
    <property type="entry name" value="ITGAX-like_Ig_3"/>
</dbReference>
<dbReference type="PRINTS" id="PR00453">
    <property type="entry name" value="VWFADOMAIN"/>
</dbReference>
<evidence type="ECO:0000256" key="14">
    <source>
        <dbReference type="ARBA" id="ARBA00023180"/>
    </source>
</evidence>
<dbReference type="Pfam" id="PF20805">
    <property type="entry name" value="Integrin_A_Ig_2"/>
    <property type="match status" value="1"/>
</dbReference>
<accession>A0A6P6MXR2</accession>
<feature type="repeat" description="FG-GAP" evidence="15">
    <location>
        <begin position="523"/>
        <end position="581"/>
    </location>
</feature>
<evidence type="ECO:0000256" key="2">
    <source>
        <dbReference type="ARBA" id="ARBA00008054"/>
    </source>
</evidence>
<dbReference type="Pfam" id="PF01839">
    <property type="entry name" value="FG-GAP"/>
    <property type="match status" value="1"/>
</dbReference>
<keyword evidence="11 16" id="KW-0472">Membrane</keyword>
<comment type="caution">
    <text evidence="16">Lacks conserved residue(s) required for the propagation of feature annotation.</text>
</comment>
<evidence type="ECO:0000256" key="9">
    <source>
        <dbReference type="ARBA" id="ARBA00022989"/>
    </source>
</evidence>
<dbReference type="KEGG" id="caua:113072650"/>
<dbReference type="SMART" id="SM00327">
    <property type="entry name" value="VWA"/>
    <property type="match status" value="1"/>
</dbReference>
<reference evidence="20" key="1">
    <citation type="submission" date="2025-08" db="UniProtKB">
        <authorList>
            <consortium name="RefSeq"/>
        </authorList>
    </citation>
    <scope>IDENTIFICATION</scope>
    <source>
        <strain evidence="20">Wakin</strain>
        <tissue evidence="20">Muscle</tissue>
    </source>
</reference>
<feature type="transmembrane region" description="Helical" evidence="16">
    <location>
        <begin position="15"/>
        <end position="38"/>
    </location>
</feature>
<dbReference type="SUPFAM" id="SSF69318">
    <property type="entry name" value="Integrin alpha N-terminal domain"/>
    <property type="match status" value="1"/>
</dbReference>
<keyword evidence="3 16" id="KW-0812">Transmembrane</keyword>
<name>A0A6P6MXR2_CARAU</name>
<dbReference type="PROSITE" id="PS51470">
    <property type="entry name" value="FG_GAP"/>
    <property type="match status" value="3"/>
</dbReference>
<keyword evidence="9 16" id="KW-1133">Transmembrane helix</keyword>
<feature type="transmembrane region" description="Helical" evidence="16">
    <location>
        <begin position="1089"/>
        <end position="1113"/>
    </location>
</feature>
<evidence type="ECO:0000313" key="20">
    <source>
        <dbReference type="RefSeq" id="XP_026101412.1"/>
    </source>
</evidence>
<evidence type="ECO:0000256" key="7">
    <source>
        <dbReference type="ARBA" id="ARBA00022837"/>
    </source>
</evidence>
<evidence type="ECO:0000256" key="6">
    <source>
        <dbReference type="ARBA" id="ARBA00022737"/>
    </source>
</evidence>
<comment type="similarity">
    <text evidence="2 16">Belongs to the integrin alpha chain family.</text>
</comment>
<keyword evidence="13 16" id="KW-0675">Receptor</keyword>
<dbReference type="InterPro" id="IPR028994">
    <property type="entry name" value="Integrin_alpha_N"/>
</dbReference>
<proteinExistence type="inferred from homology"/>
<dbReference type="Gene3D" id="2.60.40.1460">
    <property type="entry name" value="Integrin domains. Chain A, domain 2"/>
    <property type="match status" value="1"/>
</dbReference>
<dbReference type="SMART" id="SM00191">
    <property type="entry name" value="Int_alpha"/>
    <property type="match status" value="5"/>
</dbReference>
<evidence type="ECO:0000256" key="3">
    <source>
        <dbReference type="ARBA" id="ARBA00022692"/>
    </source>
</evidence>
<evidence type="ECO:0000256" key="13">
    <source>
        <dbReference type="ARBA" id="ARBA00023170"/>
    </source>
</evidence>
<dbReference type="Pfam" id="PF00092">
    <property type="entry name" value="VWA"/>
    <property type="match status" value="1"/>
</dbReference>
<dbReference type="GO" id="GO:0046872">
    <property type="term" value="F:metal ion binding"/>
    <property type="evidence" value="ECO:0007669"/>
    <property type="project" value="UniProtKB-KW"/>
</dbReference>
<dbReference type="PRINTS" id="PR01185">
    <property type="entry name" value="INTEGRINA"/>
</dbReference>
<sequence>MNNYPFKSVGDPKPLSCCIFQLCQAFFIYIFFGFLLLARHSLGFSLETLNPRVFTAPEVGSHFGHQVCHFGPTQGDSVLVTAPNLHNGTGGLYRCSYSGNQCMLLPVTVDPGIALGLALTCDDAQALVCGPHLKHKCEGFNYLNGQCLEINPHFTAAETLKPAFQECHVIPPLDAVILFDDSGSITSDNFETMIRFIKNLIAMFLDTRAQVAVAKFSTKVSAVFHFENYAVKRDPDLLMKDVTQAQGHTFTPSAIRFVLEEMFSEKVGMRSNSQKLLLVITDGKSNDPKEEFKNVILEANERDIKRFAIGVGKEYSYPELELIASSPQFVFETESFSALTSILNHLRKKIFSIEGTDTGNFSSFQMELSQGGFSVALSEGSRLFGAVGAYSWSGGIVQDLPHQLLNSSFINATNMEDDIRDSYLGYSIAVASVNGHVVYFAGAPRHRHKGLVLGFTQNDQNHSWTISHRIYGSQLGSYFGAELCVVGISELLAVGAPLYHAHGVGGEVQICPLNTTIQELNCSTILRGVVGNEFGRFGTSLAAIQDLNGDGFKELAVGAPQEEKGKGAIYIFLGQPGGIRAEYSQRVSGAAVEGGLQYFGVSLHSAGDLTSDALTDVVVGSRGAVTVLRSQPVMCLPINVSFDPPIIHQKFFHCSAPLGLNTPVATVTICMTVKEIVKGDIQGPFGSVVSVALELKLDPQARAPRLLFGPRSASFLWTLNGNLSSISPVCTTLYISIPECITDYHEVPLSGKMKVKTEAIPGTGGLRPVLSPDCWPAFKEMVVLEKVCGEDHVCISDLNVSLFFTSDTVVSTAGYPVNLSVEVYNNGEDSMDTELFLHHPTILSFTHIKTSGVQVRCESSQLELSKVTRTACKLGATVFRQREKTTLKMSFMMFTSSAVNERLIVNASVTSKNENNDTTQDNCATTSVVVKLPVNVVINDGGSTRFVEYPNSAQLEHVYMVENIGELPVPVNISFVFPVKMALGFSWNVSVLEINGTSTSCENQVSSTNHCSASVCHLIVCSIQLLTDRSIRFKFTGNINSGKQASGSQVRIISWAFLSFDNERYIQYPSDDSHQLSIVTELEVPSQTLAMLIASLSVIFGLIAMTIIFVLLYKKGFFKATSSDDQDNPALPSAGEVDLTTVQ</sequence>
<dbReference type="Gene3D" id="2.60.40.1510">
    <property type="entry name" value="ntegrin, alpha v. Chain A, domain 3"/>
    <property type="match status" value="1"/>
</dbReference>
<dbReference type="Proteomes" id="UP000515129">
    <property type="component" value="Unplaced"/>
</dbReference>
<evidence type="ECO:0000256" key="10">
    <source>
        <dbReference type="ARBA" id="ARBA00023037"/>
    </source>
</evidence>
<dbReference type="SUPFAM" id="SSF53300">
    <property type="entry name" value="vWA-like"/>
    <property type="match status" value="1"/>
</dbReference>
<dbReference type="GO" id="GO:0007160">
    <property type="term" value="P:cell-matrix adhesion"/>
    <property type="evidence" value="ECO:0007669"/>
    <property type="project" value="TreeGrafter"/>
</dbReference>
<keyword evidence="5" id="KW-0732">Signal</keyword>
<dbReference type="OrthoDB" id="5317514at2759"/>
<evidence type="ECO:0000256" key="1">
    <source>
        <dbReference type="ARBA" id="ARBA00004479"/>
    </source>
</evidence>
<feature type="region of interest" description="Disordered" evidence="17">
    <location>
        <begin position="1122"/>
        <end position="1143"/>
    </location>
</feature>
<dbReference type="RefSeq" id="XP_026101412.1">
    <property type="nucleotide sequence ID" value="XM_026245627.1"/>
</dbReference>
<comment type="subcellular location">
    <subcellularLocation>
        <location evidence="1 16">Membrane</location>
        <topology evidence="1 16">Single-pass type I membrane protein</topology>
    </subcellularLocation>
</comment>
<keyword evidence="12" id="KW-1015">Disulfide bond</keyword>
<evidence type="ECO:0000256" key="11">
    <source>
        <dbReference type="ARBA" id="ARBA00023136"/>
    </source>
</evidence>
<dbReference type="InterPro" id="IPR002035">
    <property type="entry name" value="VWF_A"/>
</dbReference>
<dbReference type="InterPro" id="IPR013517">
    <property type="entry name" value="FG-GAP"/>
</dbReference>
<dbReference type="Gene3D" id="2.60.40.1530">
    <property type="entry name" value="ntegrin, alpha v. Chain A, domain 4"/>
    <property type="match status" value="1"/>
</dbReference>
<evidence type="ECO:0000313" key="19">
    <source>
        <dbReference type="Proteomes" id="UP000515129"/>
    </source>
</evidence>
<keyword evidence="10 16" id="KW-0401">Integrin</keyword>
<keyword evidence="6" id="KW-0677">Repeat</keyword>
<dbReference type="GO" id="GO:0005178">
    <property type="term" value="F:integrin binding"/>
    <property type="evidence" value="ECO:0007669"/>
    <property type="project" value="TreeGrafter"/>
</dbReference>
<dbReference type="PANTHER" id="PTHR23220:SF118">
    <property type="entry name" value="INTEGRIN ALPHA-X"/>
    <property type="match status" value="1"/>
</dbReference>
<organism evidence="19 20">
    <name type="scientific">Carassius auratus</name>
    <name type="common">Goldfish</name>
    <dbReference type="NCBI Taxonomy" id="7957"/>
    <lineage>
        <taxon>Eukaryota</taxon>
        <taxon>Metazoa</taxon>
        <taxon>Chordata</taxon>
        <taxon>Craniata</taxon>
        <taxon>Vertebrata</taxon>
        <taxon>Euteleostomi</taxon>
        <taxon>Actinopterygii</taxon>
        <taxon>Neopterygii</taxon>
        <taxon>Teleostei</taxon>
        <taxon>Ostariophysi</taxon>
        <taxon>Cypriniformes</taxon>
        <taxon>Cyprinidae</taxon>
        <taxon>Cyprininae</taxon>
        <taxon>Carassius</taxon>
    </lineage>
</organism>
<protein>
    <submittedName>
        <fullName evidence="20">Integrin alpha-X isoform X1</fullName>
    </submittedName>
</protein>
<keyword evidence="14" id="KW-0325">Glycoprotein</keyword>
<keyword evidence="8 16" id="KW-0130">Cell adhesion</keyword>
<evidence type="ECO:0000256" key="8">
    <source>
        <dbReference type="ARBA" id="ARBA00022889"/>
    </source>
</evidence>
<dbReference type="InterPro" id="IPR036465">
    <property type="entry name" value="vWFA_dom_sf"/>
</dbReference>
<evidence type="ECO:0000256" key="15">
    <source>
        <dbReference type="PROSITE-ProRule" id="PRU00803"/>
    </source>
</evidence>
<dbReference type="GO" id="GO:0008305">
    <property type="term" value="C:integrin complex"/>
    <property type="evidence" value="ECO:0007669"/>
    <property type="project" value="InterPro"/>
</dbReference>
<dbReference type="PANTHER" id="PTHR23220">
    <property type="entry name" value="INTEGRIN ALPHA"/>
    <property type="match status" value="1"/>
</dbReference>
<dbReference type="GO" id="GO:0007229">
    <property type="term" value="P:integrin-mediated signaling pathway"/>
    <property type="evidence" value="ECO:0007669"/>
    <property type="project" value="UniProtKB-KW"/>
</dbReference>
<dbReference type="InterPro" id="IPR048285">
    <property type="entry name" value="Integrin_alpha_Ig-like_2"/>
</dbReference>
<feature type="repeat" description="FG-GAP" evidence="15">
    <location>
        <begin position="585"/>
        <end position="645"/>
    </location>
</feature>
<dbReference type="Gene3D" id="3.40.50.410">
    <property type="entry name" value="von Willebrand factor, type A domain"/>
    <property type="match status" value="1"/>
</dbReference>
<dbReference type="Pfam" id="PF21520">
    <property type="entry name" value="ITGAX-like_Ig_3"/>
    <property type="match status" value="1"/>
</dbReference>
<dbReference type="GO" id="GO:0098609">
    <property type="term" value="P:cell-cell adhesion"/>
    <property type="evidence" value="ECO:0007669"/>
    <property type="project" value="TreeGrafter"/>
</dbReference>
<dbReference type="AlphaFoldDB" id="A0A6P6MXR2"/>
<dbReference type="GeneID" id="113072650"/>
<feature type="repeat" description="FG-GAP" evidence="15">
    <location>
        <begin position="465"/>
        <end position="520"/>
    </location>
</feature>
<dbReference type="Gene3D" id="2.130.10.130">
    <property type="entry name" value="Integrin alpha, N-terminal"/>
    <property type="match status" value="2"/>
</dbReference>
<keyword evidence="19" id="KW-1185">Reference proteome</keyword>